<name>A0ABP8IK14_9GAMM</name>
<keyword evidence="3 4" id="KW-0808">Transferase</keyword>
<keyword evidence="7" id="KW-1185">Reference proteome</keyword>
<dbReference type="RefSeq" id="WP_425559455.1">
    <property type="nucleotide sequence ID" value="NZ_BAABFV010000001.1"/>
</dbReference>
<dbReference type="EMBL" id="BAABFV010000001">
    <property type="protein sequence ID" value="GAA4360603.1"/>
    <property type="molecule type" value="Genomic_DNA"/>
</dbReference>
<dbReference type="SMART" id="SM00825">
    <property type="entry name" value="PKS_KS"/>
    <property type="match status" value="1"/>
</dbReference>
<accession>A0ABP8IK14</accession>
<dbReference type="NCBIfam" id="NF006618">
    <property type="entry name" value="PRK09185.1"/>
    <property type="match status" value="1"/>
</dbReference>
<evidence type="ECO:0000256" key="4">
    <source>
        <dbReference type="RuleBase" id="RU003694"/>
    </source>
</evidence>
<evidence type="ECO:0000256" key="3">
    <source>
        <dbReference type="ARBA" id="ARBA00022679"/>
    </source>
</evidence>
<dbReference type="InterPro" id="IPR014030">
    <property type="entry name" value="Ketoacyl_synth_N"/>
</dbReference>
<organism evidence="6 7">
    <name type="scientific">Kangiella marina</name>
    <dbReference type="NCBI Taxonomy" id="1079178"/>
    <lineage>
        <taxon>Bacteria</taxon>
        <taxon>Pseudomonadati</taxon>
        <taxon>Pseudomonadota</taxon>
        <taxon>Gammaproteobacteria</taxon>
        <taxon>Kangiellales</taxon>
        <taxon>Kangiellaceae</taxon>
        <taxon>Kangiella</taxon>
    </lineage>
</organism>
<evidence type="ECO:0000256" key="1">
    <source>
        <dbReference type="ARBA" id="ARBA00005194"/>
    </source>
</evidence>
<proteinExistence type="inferred from homology"/>
<dbReference type="Pfam" id="PF02801">
    <property type="entry name" value="Ketoacyl-synt_C"/>
    <property type="match status" value="1"/>
</dbReference>
<comment type="caution">
    <text evidence="6">The sequence shown here is derived from an EMBL/GenBank/DDBJ whole genome shotgun (WGS) entry which is preliminary data.</text>
</comment>
<feature type="domain" description="Ketosynthase family 3 (KS3)" evidence="5">
    <location>
        <begin position="1"/>
        <end position="395"/>
    </location>
</feature>
<comment type="similarity">
    <text evidence="2 4">Belongs to the thiolase-like superfamily. Beta-ketoacyl-ACP synthases family.</text>
</comment>
<dbReference type="SUPFAM" id="SSF53901">
    <property type="entry name" value="Thiolase-like"/>
    <property type="match status" value="2"/>
</dbReference>
<dbReference type="PROSITE" id="PS52004">
    <property type="entry name" value="KS3_2"/>
    <property type="match status" value="1"/>
</dbReference>
<dbReference type="InterPro" id="IPR000794">
    <property type="entry name" value="Beta-ketoacyl_synthase"/>
</dbReference>
<protein>
    <submittedName>
        <fullName evidence="6">Beta-ketoacyl-[acyl-carrier-protein] synthase family protein</fullName>
    </submittedName>
</protein>
<evidence type="ECO:0000313" key="7">
    <source>
        <dbReference type="Proteomes" id="UP001501011"/>
    </source>
</evidence>
<reference evidence="7" key="1">
    <citation type="journal article" date="2019" name="Int. J. Syst. Evol. Microbiol.">
        <title>The Global Catalogue of Microorganisms (GCM) 10K type strain sequencing project: providing services to taxonomists for standard genome sequencing and annotation.</title>
        <authorList>
            <consortium name="The Broad Institute Genomics Platform"/>
            <consortium name="The Broad Institute Genome Sequencing Center for Infectious Disease"/>
            <person name="Wu L."/>
            <person name="Ma J."/>
        </authorList>
    </citation>
    <scope>NUCLEOTIDE SEQUENCE [LARGE SCALE GENOMIC DNA]</scope>
    <source>
        <strain evidence="7">JCM 17728</strain>
    </source>
</reference>
<dbReference type="PANTHER" id="PTHR11712:SF320">
    <property type="entry name" value="BETA-KETOACYL SYNTHASE"/>
    <property type="match status" value="1"/>
</dbReference>
<dbReference type="InterPro" id="IPR016039">
    <property type="entry name" value="Thiolase-like"/>
</dbReference>
<dbReference type="InterPro" id="IPR020841">
    <property type="entry name" value="PKS_Beta-ketoAc_synthase_dom"/>
</dbReference>
<sequence length="398" mass="42218">MPMTKARVYLNHMSLINALGSDHQEILSKLITGDTSNMTPYTTQLSPKTFIAGKVTPSLPAIPQHLSKHQTRNNQLILHCLQQLQPAFDKLQSSTPNHRIGVVLGTSTSGIAEGELALNHHHKQGEFPASFDYSQIQMSSPAAFIADYWGITGPTYSVSTACSSSGKVFASARSLIQNNLCDAVIVGGADSLCDMTLHGFNALEAISPALTNPFSSNRSGINIGEGAALFIMTRDPSAIELRGVGESSDAHHISAPHPEGQGAKEAMLMALEEAGLSGDDIDYLNLHGTATELNDAMESQAVQAVLSHKTHCSSTKPLTGHTLGAAGATELAFCWLLLQQTDNERFLAKHCYDGDYDPALAPITLADGKAVSSLTTAMSNSFAFGGNNVSVIIASSER</sequence>
<evidence type="ECO:0000259" key="5">
    <source>
        <dbReference type="PROSITE" id="PS52004"/>
    </source>
</evidence>
<dbReference type="CDD" id="cd00834">
    <property type="entry name" value="KAS_I_II"/>
    <property type="match status" value="1"/>
</dbReference>
<dbReference type="Proteomes" id="UP001501011">
    <property type="component" value="Unassembled WGS sequence"/>
</dbReference>
<dbReference type="Gene3D" id="3.40.47.10">
    <property type="match status" value="1"/>
</dbReference>
<dbReference type="Pfam" id="PF00109">
    <property type="entry name" value="ketoacyl-synt"/>
    <property type="match status" value="1"/>
</dbReference>
<dbReference type="InterPro" id="IPR018201">
    <property type="entry name" value="Ketoacyl_synth_AS"/>
</dbReference>
<gene>
    <name evidence="6" type="ORF">GCM10023151_12890</name>
</gene>
<evidence type="ECO:0000256" key="2">
    <source>
        <dbReference type="ARBA" id="ARBA00008467"/>
    </source>
</evidence>
<evidence type="ECO:0000313" key="6">
    <source>
        <dbReference type="EMBL" id="GAA4360603.1"/>
    </source>
</evidence>
<dbReference type="PROSITE" id="PS00606">
    <property type="entry name" value="KS3_1"/>
    <property type="match status" value="1"/>
</dbReference>
<comment type="pathway">
    <text evidence="1">Lipid metabolism; fatty acid biosynthesis.</text>
</comment>
<dbReference type="InterPro" id="IPR014031">
    <property type="entry name" value="Ketoacyl_synth_C"/>
</dbReference>
<dbReference type="PANTHER" id="PTHR11712">
    <property type="entry name" value="POLYKETIDE SYNTHASE-RELATED"/>
    <property type="match status" value="1"/>
</dbReference>